<proteinExistence type="predicted"/>
<name>A0A8S5QCY9_9CAUD</name>
<reference evidence="1" key="1">
    <citation type="journal article" date="2021" name="Proc. Natl. Acad. Sci. U.S.A.">
        <title>A Catalog of Tens of Thousands of Viruses from Human Metagenomes Reveals Hidden Associations with Chronic Diseases.</title>
        <authorList>
            <person name="Tisza M.J."/>
            <person name="Buck C.B."/>
        </authorList>
    </citation>
    <scope>NUCLEOTIDE SEQUENCE</scope>
    <source>
        <strain evidence="1">Ctw4b6</strain>
    </source>
</reference>
<sequence length="42" mass="5113">MREPNLQPHWCGRCLRSECYGECAEIDWLARYDEARDDEFTF</sequence>
<evidence type="ECO:0000313" key="1">
    <source>
        <dbReference type="EMBL" id="DAE16637.1"/>
    </source>
</evidence>
<protein>
    <submittedName>
        <fullName evidence="1">Uncharacterized protein</fullName>
    </submittedName>
</protein>
<accession>A0A8S5QCY9</accession>
<dbReference type="EMBL" id="BK015628">
    <property type="protein sequence ID" value="DAE16637.1"/>
    <property type="molecule type" value="Genomic_DNA"/>
</dbReference>
<organism evidence="1">
    <name type="scientific">Myoviridae sp. ctw4b6</name>
    <dbReference type="NCBI Taxonomy" id="2825206"/>
    <lineage>
        <taxon>Viruses</taxon>
        <taxon>Duplodnaviria</taxon>
        <taxon>Heunggongvirae</taxon>
        <taxon>Uroviricota</taxon>
        <taxon>Caudoviricetes</taxon>
    </lineage>
</organism>